<proteinExistence type="predicted"/>
<comment type="caution">
    <text evidence="1">The sequence shown here is derived from an EMBL/GenBank/DDBJ whole genome shotgun (WGS) entry which is preliminary data.</text>
</comment>
<dbReference type="Proteomes" id="UP001374599">
    <property type="component" value="Unassembled WGS sequence"/>
</dbReference>
<evidence type="ECO:0000313" key="1">
    <source>
        <dbReference type="EMBL" id="GMQ62478.1"/>
    </source>
</evidence>
<dbReference type="EMBL" id="BTPU01000026">
    <property type="protein sequence ID" value="GMQ62478.1"/>
    <property type="molecule type" value="Genomic_DNA"/>
</dbReference>
<organism evidence="1 2">
    <name type="scientific">Vallitalea maricola</name>
    <dbReference type="NCBI Taxonomy" id="3074433"/>
    <lineage>
        <taxon>Bacteria</taxon>
        <taxon>Bacillati</taxon>
        <taxon>Bacillota</taxon>
        <taxon>Clostridia</taxon>
        <taxon>Lachnospirales</taxon>
        <taxon>Vallitaleaceae</taxon>
        <taxon>Vallitalea</taxon>
    </lineage>
</organism>
<protein>
    <submittedName>
        <fullName evidence="1">Uncharacterized protein</fullName>
    </submittedName>
</protein>
<evidence type="ECO:0000313" key="2">
    <source>
        <dbReference type="Proteomes" id="UP001374599"/>
    </source>
</evidence>
<sequence length="79" mass="9186">MDKVLTTFFNEDNERISDDYYGDIKILYGEEGLYNKCAYIIYKDDTPYIIKYVGETVVLIFTIDINNNVSKIEVIETAV</sequence>
<reference evidence="1" key="1">
    <citation type="submission" date="2023-09" db="EMBL/GenBank/DDBJ databases">
        <title>Vallitalea sediminicola and Vallitalea maricola sp. nov., anaerobic bacteria isolated from marine sediment.</title>
        <authorList>
            <person name="Hirano S."/>
            <person name="Maeda A."/>
            <person name="Terahara T."/>
            <person name="Mori K."/>
            <person name="Hamada M."/>
            <person name="Matsumoto R."/>
            <person name="Kobayashi T."/>
        </authorList>
    </citation>
    <scope>NUCLEOTIDE SEQUENCE</scope>
    <source>
        <strain evidence="1">AN17-2</strain>
    </source>
</reference>
<accession>A0ACB5UIV2</accession>
<keyword evidence="2" id="KW-1185">Reference proteome</keyword>
<gene>
    <name evidence="1" type="ORF">AN2V17_17100</name>
</gene>
<name>A0ACB5UIV2_9FIRM</name>